<reference evidence="1 2" key="1">
    <citation type="submission" date="2019-06" db="EMBL/GenBank/DDBJ databases">
        <title>Cerasibacillus sp. nov., isolated from maize field.</title>
        <authorList>
            <person name="Lin S.-Y."/>
            <person name="Tsai C.-F."/>
            <person name="Young C.-C."/>
        </authorList>
    </citation>
    <scope>NUCLEOTIDE SEQUENCE [LARGE SCALE GENOMIC DNA]</scope>
    <source>
        <strain evidence="1 2">CC-CFT480</strain>
    </source>
</reference>
<accession>A0A5C8NQH1</accession>
<dbReference type="InterPro" id="IPR023430">
    <property type="entry name" value="Pept_HybD-like_dom_sf"/>
</dbReference>
<dbReference type="EMBL" id="VDUW01000008">
    <property type="protein sequence ID" value="TXL63386.1"/>
    <property type="molecule type" value="Genomic_DNA"/>
</dbReference>
<evidence type="ECO:0000313" key="1">
    <source>
        <dbReference type="EMBL" id="TXL63386.1"/>
    </source>
</evidence>
<dbReference type="GO" id="GO:0006508">
    <property type="term" value="P:proteolysis"/>
    <property type="evidence" value="ECO:0007669"/>
    <property type="project" value="UniProtKB-KW"/>
</dbReference>
<dbReference type="Pfam" id="PF06866">
    <property type="entry name" value="DUF1256"/>
    <property type="match status" value="1"/>
</dbReference>
<dbReference type="Proteomes" id="UP000321574">
    <property type="component" value="Unassembled WGS sequence"/>
</dbReference>
<comment type="caution">
    <text evidence="1">The sequence shown here is derived from an EMBL/GenBank/DDBJ whole genome shotgun (WGS) entry which is preliminary data.</text>
</comment>
<sequence>MNPKYLFQRKSESTRAHFENINDCYLLFQKIISWFPKTPREYIVACIGTDRSTGDALGPLVGTYLSEKKPKHLTIYGTLQEPVHATNLTEYIDHIQNNHQNPFIIAIDACLGKPNSIGNLIASKEALKPGAALNKSLPLIGDIHIAGVVNVSGFMEYAVLQNTRLSFVNEMAKELSNLLMIIDAQLVSTQHIQATIHPSIDKTKFSS</sequence>
<gene>
    <name evidence="1" type="primary">yyaC</name>
    <name evidence="1" type="ORF">FHP05_11265</name>
</gene>
<dbReference type="RefSeq" id="WP_147668307.1">
    <property type="nucleotide sequence ID" value="NZ_VDUW01000008.1"/>
</dbReference>
<dbReference type="InterPro" id="IPR009665">
    <property type="entry name" value="YyaC"/>
</dbReference>
<protein>
    <submittedName>
        <fullName evidence="1">Spore protease YyaC</fullName>
    </submittedName>
</protein>
<keyword evidence="2" id="KW-1185">Reference proteome</keyword>
<dbReference type="NCBIfam" id="TIGR02841">
    <property type="entry name" value="spore_YyaC"/>
    <property type="match status" value="1"/>
</dbReference>
<dbReference type="SUPFAM" id="SSF53163">
    <property type="entry name" value="HybD-like"/>
    <property type="match status" value="1"/>
</dbReference>
<dbReference type="OrthoDB" id="9815953at2"/>
<organism evidence="1 2">
    <name type="scientific">Cerasibacillus terrae</name>
    <dbReference type="NCBI Taxonomy" id="2498845"/>
    <lineage>
        <taxon>Bacteria</taxon>
        <taxon>Bacillati</taxon>
        <taxon>Bacillota</taxon>
        <taxon>Bacilli</taxon>
        <taxon>Bacillales</taxon>
        <taxon>Bacillaceae</taxon>
        <taxon>Cerasibacillus</taxon>
    </lineage>
</organism>
<keyword evidence="1" id="KW-0378">Hydrolase</keyword>
<keyword evidence="1" id="KW-0645">Protease</keyword>
<dbReference type="AlphaFoldDB" id="A0A5C8NQH1"/>
<name>A0A5C8NQH1_9BACI</name>
<proteinExistence type="predicted"/>
<evidence type="ECO:0000313" key="2">
    <source>
        <dbReference type="Proteomes" id="UP000321574"/>
    </source>
</evidence>
<dbReference type="GO" id="GO:0008233">
    <property type="term" value="F:peptidase activity"/>
    <property type="evidence" value="ECO:0007669"/>
    <property type="project" value="UniProtKB-KW"/>
</dbReference>